<dbReference type="Pfam" id="PF13385">
    <property type="entry name" value="Laminin_G_3"/>
    <property type="match status" value="1"/>
</dbReference>
<reference evidence="7 8" key="1">
    <citation type="submission" date="2023-09" db="EMBL/GenBank/DDBJ databases">
        <authorList>
            <person name="Rey-Velasco X."/>
        </authorList>
    </citation>
    <scope>NUCLEOTIDE SEQUENCE [LARGE SCALE GENOMIC DNA]</scope>
    <source>
        <strain evidence="7 8">F188</strain>
    </source>
</reference>
<feature type="domain" description="HYR" evidence="6">
    <location>
        <begin position="114"/>
        <end position="194"/>
    </location>
</feature>
<keyword evidence="1" id="KW-0732">Signal</keyword>
<dbReference type="Gene3D" id="2.60.40.740">
    <property type="match status" value="5"/>
</dbReference>
<dbReference type="InterPro" id="IPR035986">
    <property type="entry name" value="PKD_dom_sf"/>
</dbReference>
<evidence type="ECO:0000259" key="6">
    <source>
        <dbReference type="PROSITE" id="PS50825"/>
    </source>
</evidence>
<accession>A0ABU3E551</accession>
<dbReference type="Gene3D" id="2.60.40.10">
    <property type="entry name" value="Immunoglobulins"/>
    <property type="match status" value="4"/>
</dbReference>
<evidence type="ECO:0000313" key="8">
    <source>
        <dbReference type="Proteomes" id="UP001261624"/>
    </source>
</evidence>
<dbReference type="Gene3D" id="2.60.120.200">
    <property type="match status" value="1"/>
</dbReference>
<dbReference type="EMBL" id="JAVRHM010000018">
    <property type="protein sequence ID" value="MDT0691033.1"/>
    <property type="molecule type" value="Genomic_DNA"/>
</dbReference>
<dbReference type="Pfam" id="PF13573">
    <property type="entry name" value="SprB"/>
    <property type="match status" value="9"/>
</dbReference>
<feature type="compositionally biased region" description="Acidic residues" evidence="4">
    <location>
        <begin position="2327"/>
        <end position="2338"/>
    </location>
</feature>
<gene>
    <name evidence="7" type="ORF">RM549_14655</name>
</gene>
<dbReference type="CDD" id="cd00146">
    <property type="entry name" value="PKD"/>
    <property type="match status" value="1"/>
</dbReference>
<feature type="region of interest" description="Disordered" evidence="4">
    <location>
        <begin position="2325"/>
        <end position="2380"/>
    </location>
</feature>
<keyword evidence="2" id="KW-0677">Repeat</keyword>
<keyword evidence="8" id="KW-1185">Reference proteome</keyword>
<dbReference type="InterPro" id="IPR025667">
    <property type="entry name" value="SprB_repeat"/>
</dbReference>
<evidence type="ECO:0000256" key="3">
    <source>
        <dbReference type="ARBA" id="ARBA00023157"/>
    </source>
</evidence>
<evidence type="ECO:0000256" key="2">
    <source>
        <dbReference type="ARBA" id="ARBA00022737"/>
    </source>
</evidence>
<sequence length="2462" mass="264086">MGKITSRLNAFILLVFLFLSAGMFSSAEGETYVAISINTTLQDVSCVGGSDGTIDITVSGGSGGFNFSWTGPNGYTSNSEDISGLSAGTYNLTVTDNTNPTPQESSTSVAISESDNTNPTITAPEDVSTSTDTGDCIATGVNLGTPTTADNCEVVDLQNDAPSYFEVGTTIITWTVEDSAGNTAKATQKVTVSDTEKPTISAKPDIIVTNISGTCEANVSIVSASATDNCAVLDPTGTRSDGRSLTESYPVGTTIITWAVTDDYNNTADPVEQIVTVIDNEAPQLPEVANVHWGCEYTLTVPVATDNCSGEITGTTTSQTTFSTAGTYTVEWQFEDEDGNTSNLNQQVVIDPLEVEISSIEVDCYGSSSGSAEAEASGGTAPYSYTWTSLGSGASKSGLAAGTYTVSVEDANGCVTTESVTISQPDDLVMQAAAVNPVSCNGGNDGNITAGNVSGGNSGYQYSIDGTNFGTSNTFSNLSAGTYTITVRDSKGCEDQKTAIIEQPDVLTMTAPEITPVSCNGGNDGSISAGNVSGGNSGYQYSIDGTNFGTSNTFSNLSAGTYTITVRDAKGCEVQKTAIIDQPDVLTMADPEIVPVSCNGEADGSITAGAVSGGNSGYQYAIDGTDFGTANTFSNLSAGTYTVTVRDAKGCEVQKTAIIIQPDVLTMADPNINHVSCNGGDDGSISAGNVSGGNSGYTYSLDGINFGTANTFSNLSAGTYTVTVRDAKGCEAIASATITEPEPLLMNPPQVQPVTCSGASDGIVTAGEVSGGTGTYQYMITGTSYQDINSFSNLEPGSYTISVRDENACVTEAEFTVTEPSELDMTTPTSTEATCFGGSDGTVTAGTVTGGTGQYYYSIDNINFSTDKTFSGLSAGTHTIFVKDDENCALQTIVNVSEPAELNAALSKTDVNCFNGADGTITFSTPTGGHGSYEYSVDGVTWQAANTFTGLAAGTYAVSIRDQDYPSCQVILNESFSILQPEAPLTVETTSTRTTTYGTSTGTVSASPAGGATGYTYEWRRTGANEVLQITQTATNLPAGVYEVTVTDRNGCQVTAEATIIDIIRAPIIPTSICETDEDLIRTSYFEVEDRQARGGVGPYTYEWNFGADATPQTATGPGSHRVTYPEKGNKTITVTVTDSTGESITNTYVQYVGECYVDDCGSNDFSGGDFFVGDENGNRITSSNCGSTTSKYIYVDLSSAPTRYSLYIEYIYTLEKTDGTITTIQEGGEFYCKEAIPDVARTIAINDWECGDLITIDNVYLTFSNNKKWKCGQGPDPKCFSTNDGEMVSTPLYATATPNEIPCFEGMQGIIKVRASGGTPAYDYSLEGENGPFQSSREFTGLAAGTYSVWVRDSKGEIFKTTPITITQPDTPLTAEVTTNEPVCFGESAIAYVHPEGGTPFTDAEGNLYYEFLWNDSEQQTDSSATNLAPGEYTVTVIDANGCQVLENVTISQPSELSEPMAGEDQVMGCGFDTTTLEANTPEVGVGTWSIASGDAGVIEDPSNPASGFSGTAGTYILRWTITHEDGSCARYDEVEIKLENDCSTLDFDGVDDYIDFGKNYSLSSGAFTIEAWILPKSIQGTRTIMSKRNANNLPSGGFDLIINNGAPTFRWAGNAVSTSHKINTDRWYHLAVIYQNSKVTLYVDGIPVGNRTATNPIDLDVPFLIGAMHNPDDPDIPKNYYKGSIEEVRLWKSALTEEQLRFMMNQRLELNGTNTRGQVLPIDVPGELAWSELSGYYHLVVEEIENGFTTDRATNRVDGRLRNITTEQENSAPLPYYSVQDGAWRSDITWARPDVWDPPNSKGINGNFINWNIAEISHQINSDLQDIHLLGLISKEGTPQRENSTLDMQGSVNNTTGNGLTISHYLELNGIIDLNGESQLIQSEGSILAPTSSGYIEREQQGTASSYNYNYWSSPVVPQGDANNSGYTVAEIMLDGSPTGSFGQTINFGNPHTHADGAYASPRKVSNYWINAFRARTADAYSAWEQIGSNAFLKVGEGYTMKGTSGEANLTTLQNYVFKGKPNNGTISLSIGSNQNYLIGNPYPSALSVSEFFLDNLKDINGGRNDKNAFNGALYFWDHFSGKTHVLSEYVGGYAVLNLVGAVAAIATDERIDATGDRSTRRPGDFIPVGQGFFINTEINSSVGGELSGSGGVVRFKNNQRRFRKEGSNSQFLKPEIREKSAETEENKSRIRLNFQSPLGYHRQILLGVDKNTSNGFDLGYDALLNDYNLEDMFWLIDGWEYVIQGVGHVNPEQVLPIGLRIEKQGEFKILIDELENISESVEIYIRDKSTETYHDLRNSEFVLQIEPGDYYERFEVVFQKPEIPEEENPEEELPEEGQNPGESPEEPIPGNGETPEEAENPDSENPKENPEDENGENSSTISVEYLMDEKQLVIHNPGAQQILEVRIFTLNGQQLETFTEATTEKEVYLTLMRPVSTSVYVVKVHTAENIYNKKIIVDK</sequence>
<dbReference type="PROSITE" id="PS50093">
    <property type="entry name" value="PKD"/>
    <property type="match status" value="1"/>
</dbReference>
<evidence type="ECO:0000256" key="1">
    <source>
        <dbReference type="ARBA" id="ARBA00022729"/>
    </source>
</evidence>
<dbReference type="RefSeq" id="WP_311686136.1">
    <property type="nucleotide sequence ID" value="NZ_JAVRHM010000018.1"/>
</dbReference>
<dbReference type="InterPro" id="IPR000601">
    <property type="entry name" value="PKD_dom"/>
</dbReference>
<proteinExistence type="predicted"/>
<evidence type="ECO:0000313" key="7">
    <source>
        <dbReference type="EMBL" id="MDT0691033.1"/>
    </source>
</evidence>
<name>A0ABU3E551_9FLAO</name>
<dbReference type="SUPFAM" id="SSF49299">
    <property type="entry name" value="PKD domain"/>
    <property type="match status" value="1"/>
</dbReference>
<dbReference type="InterPro" id="IPR006558">
    <property type="entry name" value="LamG-like"/>
</dbReference>
<comment type="caution">
    <text evidence="7">The sequence shown here is derived from an EMBL/GenBank/DDBJ whole genome shotgun (WGS) entry which is preliminary data.</text>
</comment>
<dbReference type="NCBIfam" id="TIGR04183">
    <property type="entry name" value="Por_Secre_tail"/>
    <property type="match status" value="1"/>
</dbReference>
<evidence type="ECO:0000259" key="5">
    <source>
        <dbReference type="PROSITE" id="PS50093"/>
    </source>
</evidence>
<dbReference type="Proteomes" id="UP001261624">
    <property type="component" value="Unassembled WGS sequence"/>
</dbReference>
<dbReference type="Pfam" id="PF02494">
    <property type="entry name" value="HYR"/>
    <property type="match status" value="1"/>
</dbReference>
<dbReference type="InterPro" id="IPR003410">
    <property type="entry name" value="HYR_dom"/>
</dbReference>
<feature type="region of interest" description="Disordered" evidence="4">
    <location>
        <begin position="96"/>
        <end position="133"/>
    </location>
</feature>
<dbReference type="SMART" id="SM00560">
    <property type="entry name" value="LamGL"/>
    <property type="match status" value="1"/>
</dbReference>
<dbReference type="InterPro" id="IPR013783">
    <property type="entry name" value="Ig-like_fold"/>
</dbReference>
<dbReference type="SUPFAM" id="SSF49899">
    <property type="entry name" value="Concanavalin A-like lectins/glucanases"/>
    <property type="match status" value="1"/>
</dbReference>
<feature type="domain" description="PKD" evidence="5">
    <location>
        <begin position="1099"/>
        <end position="1149"/>
    </location>
</feature>
<dbReference type="InterPro" id="IPR013320">
    <property type="entry name" value="ConA-like_dom_sf"/>
</dbReference>
<protein>
    <submittedName>
        <fullName evidence="7">LamG-like jellyroll fold domain-containing protein</fullName>
    </submittedName>
</protein>
<dbReference type="PROSITE" id="PS50825">
    <property type="entry name" value="HYR"/>
    <property type="match status" value="1"/>
</dbReference>
<dbReference type="InterPro" id="IPR026444">
    <property type="entry name" value="Secre_tail"/>
</dbReference>
<keyword evidence="3" id="KW-1015">Disulfide bond</keyword>
<evidence type="ECO:0000256" key="4">
    <source>
        <dbReference type="SAM" id="MobiDB-lite"/>
    </source>
</evidence>
<organism evidence="7 8">
    <name type="scientific">Autumnicola patrickiae</name>
    <dbReference type="NCBI Taxonomy" id="3075591"/>
    <lineage>
        <taxon>Bacteria</taxon>
        <taxon>Pseudomonadati</taxon>
        <taxon>Bacteroidota</taxon>
        <taxon>Flavobacteriia</taxon>
        <taxon>Flavobacteriales</taxon>
        <taxon>Flavobacteriaceae</taxon>
        <taxon>Autumnicola</taxon>
    </lineage>
</organism>